<comment type="similarity">
    <text evidence="1 4 5">Belongs to the SUI1 family.</text>
</comment>
<dbReference type="SUPFAM" id="SSF55159">
    <property type="entry name" value="eIF1-like"/>
    <property type="match status" value="1"/>
</dbReference>
<dbReference type="Pfam" id="PF01253">
    <property type="entry name" value="SUI1"/>
    <property type="match status" value="1"/>
</dbReference>
<evidence type="ECO:0000313" key="7">
    <source>
        <dbReference type="EMBL" id="HHK69136.1"/>
    </source>
</evidence>
<comment type="caution">
    <text evidence="7">The sequence shown here is derived from an EMBL/GenBank/DDBJ whole genome shotgun (WGS) entry which is preliminary data.</text>
</comment>
<dbReference type="GO" id="GO:0006417">
    <property type="term" value="P:regulation of translation"/>
    <property type="evidence" value="ECO:0007669"/>
    <property type="project" value="UniProtKB-UniRule"/>
</dbReference>
<dbReference type="InterPro" id="IPR022851">
    <property type="entry name" value="SUI1_arc"/>
</dbReference>
<dbReference type="CDD" id="cd11567">
    <property type="entry name" value="YciH_like"/>
    <property type="match status" value="1"/>
</dbReference>
<organism evidence="7">
    <name type="scientific">Caldiarchaeum subterraneum</name>
    <dbReference type="NCBI Taxonomy" id="311458"/>
    <lineage>
        <taxon>Archaea</taxon>
        <taxon>Nitrososphaerota</taxon>
        <taxon>Candidatus Caldarchaeales</taxon>
        <taxon>Candidatus Caldarchaeaceae</taxon>
        <taxon>Candidatus Caldarchaeum</taxon>
    </lineage>
</organism>
<dbReference type="InterPro" id="IPR001950">
    <property type="entry name" value="SUI1"/>
</dbReference>
<dbReference type="PANTHER" id="PTHR12789:SF0">
    <property type="entry name" value="DENSITY-REGULATED PROTEIN"/>
    <property type="match status" value="1"/>
</dbReference>
<gene>
    <name evidence="7" type="ORF">ENM11_08350</name>
</gene>
<keyword evidence="3 4" id="KW-0648">Protein biosynthesis</keyword>
<dbReference type="InterPro" id="IPR036877">
    <property type="entry name" value="SUI1_dom_sf"/>
</dbReference>
<dbReference type="PROSITE" id="PS50296">
    <property type="entry name" value="SUI1"/>
    <property type="match status" value="1"/>
</dbReference>
<dbReference type="EMBL" id="DRWN01000068">
    <property type="protein sequence ID" value="HHK69136.1"/>
    <property type="molecule type" value="Genomic_DNA"/>
</dbReference>
<protein>
    <recommendedName>
        <fullName evidence="4 5">Protein translation factor SUI1 homolog</fullName>
    </recommendedName>
</protein>
<evidence type="ECO:0000256" key="4">
    <source>
        <dbReference type="HAMAP-Rule" id="MF_00604"/>
    </source>
</evidence>
<feature type="domain" description="SUI1" evidence="6">
    <location>
        <begin position="27"/>
        <end position="93"/>
    </location>
</feature>
<dbReference type="GO" id="GO:0003743">
    <property type="term" value="F:translation initiation factor activity"/>
    <property type="evidence" value="ECO:0007669"/>
    <property type="project" value="UniProtKB-UniRule"/>
</dbReference>
<name>A0A7C5LF60_CALS0</name>
<accession>A0A7C5LF60</accession>
<reference evidence="7" key="1">
    <citation type="journal article" date="2020" name="mSystems">
        <title>Genome- and Community-Level Interaction Insights into Carbon Utilization and Element Cycling Functions of Hydrothermarchaeota in Hydrothermal Sediment.</title>
        <authorList>
            <person name="Zhou Z."/>
            <person name="Liu Y."/>
            <person name="Xu W."/>
            <person name="Pan J."/>
            <person name="Luo Z.H."/>
            <person name="Li M."/>
        </authorList>
    </citation>
    <scope>NUCLEOTIDE SEQUENCE [LARGE SCALE GENOMIC DNA]</scope>
    <source>
        <strain evidence="7">SpSt-1056</strain>
    </source>
</reference>
<dbReference type="HAMAP" id="MF_00604">
    <property type="entry name" value="SUI1"/>
    <property type="match status" value="1"/>
</dbReference>
<evidence type="ECO:0000256" key="5">
    <source>
        <dbReference type="PIRNR" id="PIRNR037511"/>
    </source>
</evidence>
<dbReference type="InterPro" id="IPR005872">
    <property type="entry name" value="SUI1_arc_bac"/>
</dbReference>
<dbReference type="GO" id="GO:0002188">
    <property type="term" value="P:translation reinitiation"/>
    <property type="evidence" value="ECO:0007669"/>
    <property type="project" value="UniProtKB-UniRule"/>
</dbReference>
<proteinExistence type="inferred from homology"/>
<dbReference type="GO" id="GO:0001731">
    <property type="term" value="P:formation of translation preinitiation complex"/>
    <property type="evidence" value="ECO:0007669"/>
    <property type="project" value="UniProtKB-UniRule"/>
</dbReference>
<dbReference type="GO" id="GO:0003729">
    <property type="term" value="F:mRNA binding"/>
    <property type="evidence" value="ECO:0007669"/>
    <property type="project" value="TreeGrafter"/>
</dbReference>
<sequence length="102" mass="11215">MADICPTCGLPKSICVCGTISREQQRVKIKLERRKWNKPTTVIEGLNGTKKDLQEIASRLKTVLACGGVVKDGMILLQGDHRDKAKDALLQLGVSEENIEVI</sequence>
<dbReference type="PIRSF" id="PIRSF037511">
    <property type="entry name" value="Transl_init_SUI1_pro"/>
    <property type="match status" value="1"/>
</dbReference>
<keyword evidence="7" id="KW-0396">Initiation factor</keyword>
<dbReference type="AlphaFoldDB" id="A0A7C5LF60"/>
<keyword evidence="2 4" id="KW-0810">Translation regulation</keyword>
<evidence type="ECO:0000256" key="2">
    <source>
        <dbReference type="ARBA" id="ARBA00022845"/>
    </source>
</evidence>
<evidence type="ECO:0000259" key="6">
    <source>
        <dbReference type="PROSITE" id="PS50296"/>
    </source>
</evidence>
<dbReference type="PANTHER" id="PTHR12789">
    <property type="entry name" value="DENSITY-REGULATED PROTEIN HOMOLOG"/>
    <property type="match status" value="1"/>
</dbReference>
<dbReference type="InterPro" id="IPR050318">
    <property type="entry name" value="DENR/SUI1_TIF"/>
</dbReference>
<dbReference type="NCBIfam" id="NF002096">
    <property type="entry name" value="PRK00939.1"/>
    <property type="match status" value="1"/>
</dbReference>
<dbReference type="Gene3D" id="3.30.780.10">
    <property type="entry name" value="SUI1-like domain"/>
    <property type="match status" value="1"/>
</dbReference>
<evidence type="ECO:0000256" key="3">
    <source>
        <dbReference type="ARBA" id="ARBA00022917"/>
    </source>
</evidence>
<evidence type="ECO:0000256" key="1">
    <source>
        <dbReference type="ARBA" id="ARBA00005422"/>
    </source>
</evidence>